<dbReference type="STRING" id="7897.ENSLACP00000013312"/>
<dbReference type="eggNOG" id="ENOG502QSAH">
    <property type="taxonomic scope" value="Eukaryota"/>
</dbReference>
<dbReference type="InterPro" id="IPR019734">
    <property type="entry name" value="TPR_rpt"/>
</dbReference>
<dbReference type="GeneTree" id="ENSGT00410000028469"/>
<reference evidence="4" key="1">
    <citation type="submission" date="2011-08" db="EMBL/GenBank/DDBJ databases">
        <title>The draft genome of Latimeria chalumnae.</title>
        <authorList>
            <person name="Di Palma F."/>
            <person name="Alfoldi J."/>
            <person name="Johnson J."/>
            <person name="Berlin A."/>
            <person name="Gnerre S."/>
            <person name="Jaffe D."/>
            <person name="MacCallum I."/>
            <person name="Young S."/>
            <person name="Walker B.J."/>
            <person name="Lander E."/>
            <person name="Lindblad-Toh K."/>
        </authorList>
    </citation>
    <scope>NUCLEOTIDE SEQUENCE [LARGE SCALE GENOMIC DNA]</scope>
    <source>
        <strain evidence="4">Wild caught</strain>
    </source>
</reference>
<dbReference type="EMBL" id="AFYH01134242">
    <property type="status" value="NOT_ANNOTATED_CDS"/>
    <property type="molecule type" value="Genomic_DNA"/>
</dbReference>
<keyword evidence="4" id="KW-1185">Reference proteome</keyword>
<evidence type="ECO:0000256" key="2">
    <source>
        <dbReference type="SAM" id="MobiDB-lite"/>
    </source>
</evidence>
<dbReference type="SUPFAM" id="SSF48452">
    <property type="entry name" value="TPR-like"/>
    <property type="match status" value="1"/>
</dbReference>
<dbReference type="Proteomes" id="UP000008672">
    <property type="component" value="Unassembled WGS sequence"/>
</dbReference>
<dbReference type="PANTHER" id="PTHR28654:SF1">
    <property type="entry name" value="AXIN INTERACTOR, DORSALIZATION-ASSOCIATED PROTEIN"/>
    <property type="match status" value="1"/>
</dbReference>
<organism evidence="3 4">
    <name type="scientific">Latimeria chalumnae</name>
    <name type="common">Coelacanth</name>
    <dbReference type="NCBI Taxonomy" id="7897"/>
    <lineage>
        <taxon>Eukaryota</taxon>
        <taxon>Metazoa</taxon>
        <taxon>Chordata</taxon>
        <taxon>Craniata</taxon>
        <taxon>Vertebrata</taxon>
        <taxon>Euteleostomi</taxon>
        <taxon>Coelacanthiformes</taxon>
        <taxon>Coelacanthidae</taxon>
        <taxon>Latimeria</taxon>
    </lineage>
</organism>
<dbReference type="EMBL" id="AFYH01134246">
    <property type="status" value="NOT_ANNOTATED_CDS"/>
    <property type="molecule type" value="Genomic_DNA"/>
</dbReference>
<reference evidence="3" key="2">
    <citation type="submission" date="2025-08" db="UniProtKB">
        <authorList>
            <consortium name="Ensembl"/>
        </authorList>
    </citation>
    <scope>IDENTIFICATION</scope>
</reference>
<reference evidence="3" key="3">
    <citation type="submission" date="2025-09" db="UniProtKB">
        <authorList>
            <consortium name="Ensembl"/>
        </authorList>
    </citation>
    <scope>IDENTIFICATION</scope>
</reference>
<dbReference type="InterPro" id="IPR011990">
    <property type="entry name" value="TPR-like_helical_dom_sf"/>
</dbReference>
<dbReference type="Gene3D" id="1.25.40.10">
    <property type="entry name" value="Tetratricopeptide repeat domain"/>
    <property type="match status" value="2"/>
</dbReference>
<dbReference type="CDD" id="cd24142">
    <property type="entry name" value="ACL4-like"/>
    <property type="match status" value="1"/>
</dbReference>
<dbReference type="PROSITE" id="PS50005">
    <property type="entry name" value="TPR"/>
    <property type="match status" value="1"/>
</dbReference>
<dbReference type="Ensembl" id="ENSLACT00000013408.1">
    <property type="protein sequence ID" value="ENSLACP00000013312.1"/>
    <property type="gene ID" value="ENSLACG00000011721.1"/>
</dbReference>
<accession>H3AUJ1</accession>
<dbReference type="EMBL" id="AFYH01134247">
    <property type="status" value="NOT_ANNOTATED_CDS"/>
    <property type="molecule type" value="Genomic_DNA"/>
</dbReference>
<evidence type="ECO:0000313" key="4">
    <source>
        <dbReference type="Proteomes" id="UP000008672"/>
    </source>
</evidence>
<dbReference type="GO" id="GO:0016020">
    <property type="term" value="C:membrane"/>
    <property type="evidence" value="ECO:0007669"/>
    <property type="project" value="TreeGrafter"/>
</dbReference>
<evidence type="ECO:0000313" key="3">
    <source>
        <dbReference type="Ensembl" id="ENSLACP00000013312.1"/>
    </source>
</evidence>
<feature type="region of interest" description="Disordered" evidence="2">
    <location>
        <begin position="1"/>
        <end position="20"/>
    </location>
</feature>
<dbReference type="OMA" id="PDEGHAK"/>
<gene>
    <name evidence="3" type="primary">SI:DKEY-12J5.1</name>
</gene>
<dbReference type="GO" id="GO:0035091">
    <property type="term" value="F:phosphatidylinositol binding"/>
    <property type="evidence" value="ECO:0007669"/>
    <property type="project" value="TreeGrafter"/>
</dbReference>
<protein>
    <submittedName>
        <fullName evidence="3">Si:dkey-12j5.1</fullName>
    </submittedName>
</protein>
<dbReference type="GO" id="GO:0048264">
    <property type="term" value="P:determination of ventral identity"/>
    <property type="evidence" value="ECO:0007669"/>
    <property type="project" value="TreeGrafter"/>
</dbReference>
<proteinExistence type="predicted"/>
<feature type="repeat" description="TPR" evidence="1">
    <location>
        <begin position="84"/>
        <end position="117"/>
    </location>
</feature>
<dbReference type="EMBL" id="AFYH01134243">
    <property type="status" value="NOT_ANNOTATED_CDS"/>
    <property type="molecule type" value="Genomic_DNA"/>
</dbReference>
<dbReference type="Pfam" id="PF13181">
    <property type="entry name" value="TPR_8"/>
    <property type="match status" value="1"/>
</dbReference>
<dbReference type="PANTHER" id="PTHR28654">
    <property type="entry name" value="AXIN INTERACTOR, DORSALIZATION-ASSOCIATED PROTEIN"/>
    <property type="match status" value="1"/>
</dbReference>
<feature type="compositionally biased region" description="Basic residues" evidence="2">
    <location>
        <begin position="1"/>
        <end position="17"/>
    </location>
</feature>
<dbReference type="EMBL" id="AFYH01134245">
    <property type="status" value="NOT_ANNOTATED_CDS"/>
    <property type="molecule type" value="Genomic_DNA"/>
</dbReference>
<dbReference type="AlphaFoldDB" id="H3AUJ1"/>
<dbReference type="HOGENOM" id="CLU_040959_0_0_1"/>
<sequence>MGGQSKKRNNSKKKPKKKTDCGFVHLSTQERMKIKMHEKAKRKTAQKYSVDQLLEKTEECLDNFNFEMAQMFCQRALDLEPTNLRILDMLGNICAELGNGEKAKQIFLHAAELSPDEGHAKYMYLGQINSGDEAVRYFMKGIEVMINAYQKQSQVAAAAASNLDNPEVTSKDISTAFCSVAEIFFTDLCMEDGASDKCKEAIKKALEYDPNNPEALQLMASYLFSAEQPQEGKEFLMKSLEVWLPSLHEKERQLSCQEAEDVHLLQNQFPPYESRITTAKLLVETEEYEVTD</sequence>
<evidence type="ECO:0000256" key="1">
    <source>
        <dbReference type="PROSITE-ProRule" id="PRU00339"/>
    </source>
</evidence>
<dbReference type="EMBL" id="AFYH01134244">
    <property type="status" value="NOT_ANNOTATED_CDS"/>
    <property type="molecule type" value="Genomic_DNA"/>
</dbReference>
<dbReference type="InParanoid" id="H3AUJ1"/>
<dbReference type="SMART" id="SM00028">
    <property type="entry name" value="TPR"/>
    <property type="match status" value="3"/>
</dbReference>
<name>H3AUJ1_LATCH</name>
<keyword evidence="1" id="KW-0802">TPR repeat</keyword>
<dbReference type="Bgee" id="ENSLACG00000011721">
    <property type="expression patterns" value="Expressed in pelvic fin and 6 other cell types or tissues"/>
</dbReference>